<dbReference type="Proteomes" id="UP000278475">
    <property type="component" value="Unassembled WGS sequence"/>
</dbReference>
<keyword evidence="3" id="KW-0479">Metal-binding</keyword>
<name>A0A497EJ75_9CREN</name>
<organism evidence="7 8">
    <name type="scientific">Thermoproteota archaeon</name>
    <dbReference type="NCBI Taxonomy" id="2056631"/>
    <lineage>
        <taxon>Archaea</taxon>
        <taxon>Thermoproteota</taxon>
    </lineage>
</organism>
<evidence type="ECO:0000313" key="8">
    <source>
        <dbReference type="Proteomes" id="UP000278475"/>
    </source>
</evidence>
<dbReference type="SUPFAM" id="SSF88723">
    <property type="entry name" value="PIN domain-like"/>
    <property type="match status" value="1"/>
</dbReference>
<evidence type="ECO:0000256" key="1">
    <source>
        <dbReference type="ARBA" id="ARBA00022649"/>
    </source>
</evidence>
<reference evidence="7 8" key="1">
    <citation type="submission" date="2018-06" db="EMBL/GenBank/DDBJ databases">
        <title>Extensive metabolic versatility and redundancy in microbially diverse, dynamic hydrothermal sediments.</title>
        <authorList>
            <person name="Dombrowski N."/>
            <person name="Teske A."/>
            <person name="Baker B.J."/>
        </authorList>
    </citation>
    <scope>NUCLEOTIDE SEQUENCE [LARGE SCALE GENOMIC DNA]</scope>
    <source>
        <strain evidence="7">B66_G16</strain>
    </source>
</reference>
<feature type="domain" description="PIN" evidence="6">
    <location>
        <begin position="2"/>
        <end position="106"/>
    </location>
</feature>
<dbReference type="GO" id="GO:0046872">
    <property type="term" value="F:metal ion binding"/>
    <property type="evidence" value="ECO:0007669"/>
    <property type="project" value="UniProtKB-KW"/>
</dbReference>
<dbReference type="PANTHER" id="PTHR42740">
    <property type="entry name" value="RIBONUCLEASE VAPC3"/>
    <property type="match status" value="1"/>
</dbReference>
<comment type="caution">
    <text evidence="7">The sequence shown here is derived from an EMBL/GenBank/DDBJ whole genome shotgun (WGS) entry which is preliminary data.</text>
</comment>
<sequence>MIVIDTDVLIEIFDRKSLKGDKALDRILKSGEKIGITAINLHEILYGLHKYAKPVKEVLQLPVLSYTKKDAVLAAKLELELERKGITIRRTDAMIAAITINHNASLYT</sequence>
<dbReference type="InterPro" id="IPR002716">
    <property type="entry name" value="PIN_dom"/>
</dbReference>
<evidence type="ECO:0000259" key="6">
    <source>
        <dbReference type="Pfam" id="PF01850"/>
    </source>
</evidence>
<proteinExistence type="predicted"/>
<protein>
    <recommendedName>
        <fullName evidence="6">PIN domain-containing protein</fullName>
    </recommendedName>
</protein>
<dbReference type="InterPro" id="IPR029060">
    <property type="entry name" value="PIN-like_dom_sf"/>
</dbReference>
<dbReference type="AlphaFoldDB" id="A0A497EJ75"/>
<evidence type="ECO:0000313" key="7">
    <source>
        <dbReference type="EMBL" id="RLE45701.1"/>
    </source>
</evidence>
<keyword evidence="2" id="KW-0540">Nuclease</keyword>
<accession>A0A497EJ75</accession>
<dbReference type="PANTHER" id="PTHR42740:SF1">
    <property type="entry name" value="RIBONUCLEASE VAPC3"/>
    <property type="match status" value="1"/>
</dbReference>
<dbReference type="CDD" id="cd09881">
    <property type="entry name" value="PIN_VapC4-5_FitB-like"/>
    <property type="match status" value="1"/>
</dbReference>
<dbReference type="Pfam" id="PF01850">
    <property type="entry name" value="PIN"/>
    <property type="match status" value="1"/>
</dbReference>
<evidence type="ECO:0000256" key="3">
    <source>
        <dbReference type="ARBA" id="ARBA00022723"/>
    </source>
</evidence>
<dbReference type="EMBL" id="QMQV01000235">
    <property type="protein sequence ID" value="RLE45701.1"/>
    <property type="molecule type" value="Genomic_DNA"/>
</dbReference>
<keyword evidence="1" id="KW-1277">Toxin-antitoxin system</keyword>
<gene>
    <name evidence="7" type="ORF">DRJ31_10900</name>
</gene>
<keyword evidence="4" id="KW-0378">Hydrolase</keyword>
<evidence type="ECO:0000256" key="4">
    <source>
        <dbReference type="ARBA" id="ARBA00022801"/>
    </source>
</evidence>
<dbReference type="GO" id="GO:0004540">
    <property type="term" value="F:RNA nuclease activity"/>
    <property type="evidence" value="ECO:0007669"/>
    <property type="project" value="TreeGrafter"/>
</dbReference>
<feature type="non-terminal residue" evidence="7">
    <location>
        <position position="108"/>
    </location>
</feature>
<evidence type="ECO:0000256" key="2">
    <source>
        <dbReference type="ARBA" id="ARBA00022722"/>
    </source>
</evidence>
<evidence type="ECO:0000256" key="5">
    <source>
        <dbReference type="ARBA" id="ARBA00022842"/>
    </source>
</evidence>
<dbReference type="Gene3D" id="3.40.50.1010">
    <property type="entry name" value="5'-nuclease"/>
    <property type="match status" value="1"/>
</dbReference>
<dbReference type="GO" id="GO:0016787">
    <property type="term" value="F:hydrolase activity"/>
    <property type="evidence" value="ECO:0007669"/>
    <property type="project" value="UniProtKB-KW"/>
</dbReference>
<keyword evidence="5" id="KW-0460">Magnesium</keyword>
<dbReference type="InterPro" id="IPR051749">
    <property type="entry name" value="PINc/VapC_TA_RNase"/>
</dbReference>